<feature type="compositionally biased region" description="Polar residues" evidence="1">
    <location>
        <begin position="1"/>
        <end position="18"/>
    </location>
</feature>
<comment type="caution">
    <text evidence="2">The sequence shown here is derived from an EMBL/GenBank/DDBJ whole genome shotgun (WGS) entry which is preliminary data.</text>
</comment>
<gene>
    <name evidence="2" type="ORF">RFULGI_LOCUS14611</name>
</gene>
<evidence type="ECO:0000256" key="1">
    <source>
        <dbReference type="SAM" id="MobiDB-lite"/>
    </source>
</evidence>
<feature type="non-terminal residue" evidence="2">
    <location>
        <position position="50"/>
    </location>
</feature>
<organism evidence="2 3">
    <name type="scientific">Racocetra fulgida</name>
    <dbReference type="NCBI Taxonomy" id="60492"/>
    <lineage>
        <taxon>Eukaryota</taxon>
        <taxon>Fungi</taxon>
        <taxon>Fungi incertae sedis</taxon>
        <taxon>Mucoromycota</taxon>
        <taxon>Glomeromycotina</taxon>
        <taxon>Glomeromycetes</taxon>
        <taxon>Diversisporales</taxon>
        <taxon>Gigasporaceae</taxon>
        <taxon>Racocetra</taxon>
    </lineage>
</organism>
<feature type="compositionally biased region" description="Basic and acidic residues" evidence="1">
    <location>
        <begin position="19"/>
        <end position="37"/>
    </location>
</feature>
<dbReference type="Proteomes" id="UP000789396">
    <property type="component" value="Unassembled WGS sequence"/>
</dbReference>
<proteinExistence type="predicted"/>
<accession>A0A9N9NVP6</accession>
<feature type="region of interest" description="Disordered" evidence="1">
    <location>
        <begin position="1"/>
        <end position="50"/>
    </location>
</feature>
<protein>
    <submittedName>
        <fullName evidence="2">9019_t:CDS:1</fullName>
    </submittedName>
</protein>
<name>A0A9N9NVP6_9GLOM</name>
<keyword evidence="3" id="KW-1185">Reference proteome</keyword>
<evidence type="ECO:0000313" key="3">
    <source>
        <dbReference type="Proteomes" id="UP000789396"/>
    </source>
</evidence>
<sequence>KSDLTDPNSDSTYSNNARADNDIAVRANELNEERADETVDYSEEEKSGCD</sequence>
<dbReference type="EMBL" id="CAJVPZ010043099">
    <property type="protein sequence ID" value="CAG8765026.1"/>
    <property type="molecule type" value="Genomic_DNA"/>
</dbReference>
<reference evidence="2" key="1">
    <citation type="submission" date="2021-06" db="EMBL/GenBank/DDBJ databases">
        <authorList>
            <person name="Kallberg Y."/>
            <person name="Tangrot J."/>
            <person name="Rosling A."/>
        </authorList>
    </citation>
    <scope>NUCLEOTIDE SEQUENCE</scope>
    <source>
        <strain evidence="2">IN212</strain>
    </source>
</reference>
<dbReference type="AlphaFoldDB" id="A0A9N9NVP6"/>
<feature type="non-terminal residue" evidence="2">
    <location>
        <position position="1"/>
    </location>
</feature>
<evidence type="ECO:0000313" key="2">
    <source>
        <dbReference type="EMBL" id="CAG8765026.1"/>
    </source>
</evidence>